<feature type="region of interest" description="Disordered" evidence="2">
    <location>
        <begin position="108"/>
        <end position="154"/>
    </location>
</feature>
<dbReference type="InterPro" id="IPR006993">
    <property type="entry name" value="Glut_rich_SH3-bd"/>
</dbReference>
<dbReference type="Gene3D" id="3.40.30.10">
    <property type="entry name" value="Glutaredoxin"/>
    <property type="match status" value="1"/>
</dbReference>
<evidence type="ECO:0000256" key="2">
    <source>
        <dbReference type="SAM" id="MobiDB-lite"/>
    </source>
</evidence>
<proteinExistence type="inferred from homology"/>
<dbReference type="PANTHER" id="PTHR12232">
    <property type="entry name" value="SH3 DOMAIN-BINDING GLUTAMIC ACID-RICH-LIKE PROTEIN"/>
    <property type="match status" value="1"/>
</dbReference>
<feature type="region of interest" description="Disordered" evidence="2">
    <location>
        <begin position="183"/>
        <end position="302"/>
    </location>
</feature>
<dbReference type="EMBL" id="ML993581">
    <property type="protein sequence ID" value="KAF2172466.1"/>
    <property type="molecule type" value="Genomic_DNA"/>
</dbReference>
<keyword evidence="4" id="KW-1185">Reference proteome</keyword>
<dbReference type="AlphaFoldDB" id="A0A6A6D480"/>
<dbReference type="Pfam" id="PF04908">
    <property type="entry name" value="SH3BGR"/>
    <property type="match status" value="1"/>
</dbReference>
<feature type="compositionally biased region" description="Basic and acidic residues" evidence="2">
    <location>
        <begin position="256"/>
        <end position="302"/>
    </location>
</feature>
<accession>A0A6A6D480</accession>
<name>A0A6A6D480_ZASCE</name>
<feature type="compositionally biased region" description="Polar residues" evidence="2">
    <location>
        <begin position="125"/>
        <end position="140"/>
    </location>
</feature>
<dbReference type="InterPro" id="IPR051033">
    <property type="entry name" value="SH3BGR"/>
</dbReference>
<sequence length="302" mass="31984">MASAVSLKELEDDPRLFLYTSLTAGSSHIITATSRMETILKANKIPFQAIDTATDEKARRLWQRRGGQKKLPGLVKEGYVIGDLAEVEEWNEFGELKENIGPVPANNAAPAGGQTGVNIAPPLSVNPTATQGTAKVSQPPVNKAPPPLLDDSKARPIALPGAAEIAARNQPTSPSNFEAINAETMTSSPEEKKQSVEQAKEKLNAPAAGIDHLSAPASRLQSGTATPAQTEEPSSDAPKTATEKHRGSDIIEAPSEEIRKIETENSLKEEDGEEGLKVGDETAKPQEQSAKEGADAGKTVED</sequence>
<reference evidence="3" key="1">
    <citation type="journal article" date="2020" name="Stud. Mycol.">
        <title>101 Dothideomycetes genomes: a test case for predicting lifestyles and emergence of pathogens.</title>
        <authorList>
            <person name="Haridas S."/>
            <person name="Albert R."/>
            <person name="Binder M."/>
            <person name="Bloem J."/>
            <person name="Labutti K."/>
            <person name="Salamov A."/>
            <person name="Andreopoulos B."/>
            <person name="Baker S."/>
            <person name="Barry K."/>
            <person name="Bills G."/>
            <person name="Bluhm B."/>
            <person name="Cannon C."/>
            <person name="Castanera R."/>
            <person name="Culley D."/>
            <person name="Daum C."/>
            <person name="Ezra D."/>
            <person name="Gonzalez J."/>
            <person name="Henrissat B."/>
            <person name="Kuo A."/>
            <person name="Liang C."/>
            <person name="Lipzen A."/>
            <person name="Lutzoni F."/>
            <person name="Magnuson J."/>
            <person name="Mondo S."/>
            <person name="Nolan M."/>
            <person name="Ohm R."/>
            <person name="Pangilinan J."/>
            <person name="Park H.-J."/>
            <person name="Ramirez L."/>
            <person name="Alfaro M."/>
            <person name="Sun H."/>
            <person name="Tritt A."/>
            <person name="Yoshinaga Y."/>
            <person name="Zwiers L.-H."/>
            <person name="Turgeon B."/>
            <person name="Goodwin S."/>
            <person name="Spatafora J."/>
            <person name="Crous P."/>
            <person name="Grigoriev I."/>
        </authorList>
    </citation>
    <scope>NUCLEOTIDE SEQUENCE</scope>
    <source>
        <strain evidence="3">ATCC 36951</strain>
    </source>
</reference>
<protein>
    <submittedName>
        <fullName evidence="3">Uncharacterized protein</fullName>
    </submittedName>
</protein>
<dbReference type="InterPro" id="IPR036249">
    <property type="entry name" value="Thioredoxin-like_sf"/>
</dbReference>
<dbReference type="GO" id="GO:0005737">
    <property type="term" value="C:cytoplasm"/>
    <property type="evidence" value="ECO:0007669"/>
    <property type="project" value="TreeGrafter"/>
</dbReference>
<feature type="compositionally biased region" description="Polar residues" evidence="2">
    <location>
        <begin position="219"/>
        <end position="232"/>
    </location>
</feature>
<comment type="similarity">
    <text evidence="1">Belongs to the SH3BGR family.</text>
</comment>
<dbReference type="Proteomes" id="UP000799537">
    <property type="component" value="Unassembled WGS sequence"/>
</dbReference>
<dbReference type="PROSITE" id="PS51354">
    <property type="entry name" value="GLUTAREDOXIN_2"/>
    <property type="match status" value="1"/>
</dbReference>
<organism evidence="3 4">
    <name type="scientific">Zasmidium cellare ATCC 36951</name>
    <dbReference type="NCBI Taxonomy" id="1080233"/>
    <lineage>
        <taxon>Eukaryota</taxon>
        <taxon>Fungi</taxon>
        <taxon>Dikarya</taxon>
        <taxon>Ascomycota</taxon>
        <taxon>Pezizomycotina</taxon>
        <taxon>Dothideomycetes</taxon>
        <taxon>Dothideomycetidae</taxon>
        <taxon>Mycosphaerellales</taxon>
        <taxon>Mycosphaerellaceae</taxon>
        <taxon>Zasmidium</taxon>
    </lineage>
</organism>
<evidence type="ECO:0000313" key="4">
    <source>
        <dbReference type="Proteomes" id="UP000799537"/>
    </source>
</evidence>
<dbReference type="SUPFAM" id="SSF52833">
    <property type="entry name" value="Thioredoxin-like"/>
    <property type="match status" value="1"/>
</dbReference>
<dbReference type="PANTHER" id="PTHR12232:SF0">
    <property type="entry name" value="THIOREDOXIN DOMAIN-CONTAINING PROTEIN"/>
    <property type="match status" value="1"/>
</dbReference>
<dbReference type="OrthoDB" id="9932926at2759"/>
<gene>
    <name evidence="3" type="ORF">M409DRAFT_63141</name>
</gene>
<dbReference type="RefSeq" id="XP_033673355.1">
    <property type="nucleotide sequence ID" value="XM_033815459.1"/>
</dbReference>
<evidence type="ECO:0000313" key="3">
    <source>
        <dbReference type="EMBL" id="KAF2172466.1"/>
    </source>
</evidence>
<evidence type="ECO:0000256" key="1">
    <source>
        <dbReference type="ARBA" id="ARBA00007764"/>
    </source>
</evidence>
<dbReference type="GeneID" id="54568731"/>
<feature type="compositionally biased region" description="Basic and acidic residues" evidence="2">
    <location>
        <begin position="189"/>
        <end position="203"/>
    </location>
</feature>